<name>A0AA88DP47_FICCA</name>
<protein>
    <submittedName>
        <fullName evidence="2">Uncharacterized protein</fullName>
    </submittedName>
</protein>
<feature type="compositionally biased region" description="Gly residues" evidence="1">
    <location>
        <begin position="50"/>
        <end position="64"/>
    </location>
</feature>
<proteinExistence type="predicted"/>
<feature type="region of interest" description="Disordered" evidence="1">
    <location>
        <begin position="17"/>
        <end position="64"/>
    </location>
</feature>
<dbReference type="Proteomes" id="UP001187192">
    <property type="component" value="Unassembled WGS sequence"/>
</dbReference>
<gene>
    <name evidence="2" type="ORF">TIFTF001_027934</name>
</gene>
<feature type="compositionally biased region" description="Gly residues" evidence="1">
    <location>
        <begin position="22"/>
        <end position="37"/>
    </location>
</feature>
<comment type="caution">
    <text evidence="2">The sequence shown here is derived from an EMBL/GenBank/DDBJ whole genome shotgun (WGS) entry which is preliminary data.</text>
</comment>
<evidence type="ECO:0000256" key="1">
    <source>
        <dbReference type="SAM" id="MobiDB-lite"/>
    </source>
</evidence>
<sequence length="64" mass="5971">MGGRLGGWGGVPAGVRRAWGVPGPGEGGQGAGWGVAGGESPASGWSPEWVGGGGKVAGDGENLG</sequence>
<accession>A0AA88DP47</accession>
<dbReference type="AlphaFoldDB" id="A0AA88DP47"/>
<dbReference type="EMBL" id="BTGU01000081">
    <property type="protein sequence ID" value="GMN58838.1"/>
    <property type="molecule type" value="Genomic_DNA"/>
</dbReference>
<reference evidence="2" key="1">
    <citation type="submission" date="2023-07" db="EMBL/GenBank/DDBJ databases">
        <title>draft genome sequence of fig (Ficus carica).</title>
        <authorList>
            <person name="Takahashi T."/>
            <person name="Nishimura K."/>
        </authorList>
    </citation>
    <scope>NUCLEOTIDE SEQUENCE</scope>
</reference>
<evidence type="ECO:0000313" key="2">
    <source>
        <dbReference type="EMBL" id="GMN58838.1"/>
    </source>
</evidence>
<keyword evidence="3" id="KW-1185">Reference proteome</keyword>
<organism evidence="2 3">
    <name type="scientific">Ficus carica</name>
    <name type="common">Common fig</name>
    <dbReference type="NCBI Taxonomy" id="3494"/>
    <lineage>
        <taxon>Eukaryota</taxon>
        <taxon>Viridiplantae</taxon>
        <taxon>Streptophyta</taxon>
        <taxon>Embryophyta</taxon>
        <taxon>Tracheophyta</taxon>
        <taxon>Spermatophyta</taxon>
        <taxon>Magnoliopsida</taxon>
        <taxon>eudicotyledons</taxon>
        <taxon>Gunneridae</taxon>
        <taxon>Pentapetalae</taxon>
        <taxon>rosids</taxon>
        <taxon>fabids</taxon>
        <taxon>Rosales</taxon>
        <taxon>Moraceae</taxon>
        <taxon>Ficeae</taxon>
        <taxon>Ficus</taxon>
    </lineage>
</organism>
<evidence type="ECO:0000313" key="3">
    <source>
        <dbReference type="Proteomes" id="UP001187192"/>
    </source>
</evidence>